<protein>
    <submittedName>
        <fullName evidence="2">Uncharacterized protein</fullName>
    </submittedName>
</protein>
<evidence type="ECO:0000313" key="3">
    <source>
        <dbReference type="Proteomes" id="UP000636891"/>
    </source>
</evidence>
<reference evidence="2 3" key="1">
    <citation type="submission" date="2020-08" db="EMBL/GenBank/DDBJ databases">
        <title>Genome public.</title>
        <authorList>
            <person name="Liu C."/>
            <person name="Sun Q."/>
        </authorList>
    </citation>
    <scope>NUCLEOTIDE SEQUENCE [LARGE SCALE GENOMIC DNA]</scope>
    <source>
        <strain evidence="2 3">New-7</strain>
    </source>
</reference>
<keyword evidence="1" id="KW-0472">Membrane</keyword>
<name>A0ABR7CMA9_9BACT</name>
<evidence type="ECO:0000313" key="2">
    <source>
        <dbReference type="EMBL" id="MBC5616792.1"/>
    </source>
</evidence>
<organism evidence="2 3">
    <name type="scientific">Alistipes hominis</name>
    <dbReference type="NCBI Taxonomy" id="2763015"/>
    <lineage>
        <taxon>Bacteria</taxon>
        <taxon>Pseudomonadati</taxon>
        <taxon>Bacteroidota</taxon>
        <taxon>Bacteroidia</taxon>
        <taxon>Bacteroidales</taxon>
        <taxon>Rikenellaceae</taxon>
        <taxon>Alistipes</taxon>
    </lineage>
</organism>
<feature type="transmembrane region" description="Helical" evidence="1">
    <location>
        <begin position="15"/>
        <end position="34"/>
    </location>
</feature>
<keyword evidence="1" id="KW-1133">Transmembrane helix</keyword>
<keyword evidence="3" id="KW-1185">Reference proteome</keyword>
<proteinExistence type="predicted"/>
<evidence type="ECO:0000256" key="1">
    <source>
        <dbReference type="SAM" id="Phobius"/>
    </source>
</evidence>
<comment type="caution">
    <text evidence="2">The sequence shown here is derived from an EMBL/GenBank/DDBJ whole genome shotgun (WGS) entry which is preliminary data.</text>
</comment>
<accession>A0ABR7CMA9</accession>
<dbReference type="EMBL" id="JACOOK010000003">
    <property type="protein sequence ID" value="MBC5616792.1"/>
    <property type="molecule type" value="Genomic_DNA"/>
</dbReference>
<dbReference type="RefSeq" id="WP_055204764.1">
    <property type="nucleotide sequence ID" value="NZ_JACOOK010000003.1"/>
</dbReference>
<sequence>MKDIVIKGRQIRREIIVWICCVAALTAWNAYAIVQYGTSWSELLSLWYVILPLSVLLYAVLIPIRWAGRLVLRLVCGKGGCRKRNEKAKA</sequence>
<dbReference type="Proteomes" id="UP000636891">
    <property type="component" value="Unassembled WGS sequence"/>
</dbReference>
<keyword evidence="1" id="KW-0812">Transmembrane</keyword>
<feature type="transmembrane region" description="Helical" evidence="1">
    <location>
        <begin position="46"/>
        <end position="64"/>
    </location>
</feature>
<gene>
    <name evidence="2" type="ORF">H8S08_07130</name>
</gene>